<dbReference type="EMBL" id="JAYMYQ010000011">
    <property type="protein sequence ID" value="KAK7306430.1"/>
    <property type="molecule type" value="Genomic_DNA"/>
</dbReference>
<gene>
    <name evidence="2" type="ORF">VNO77_44370</name>
</gene>
<dbReference type="Gene3D" id="2.60.40.2310">
    <property type="match status" value="1"/>
</dbReference>
<proteinExistence type="predicted"/>
<name>A0AAN9JVW9_CANGL</name>
<feature type="domain" description="Subtilisin-like protease fibronectin type-III" evidence="1">
    <location>
        <begin position="10"/>
        <end position="96"/>
    </location>
</feature>
<evidence type="ECO:0000313" key="2">
    <source>
        <dbReference type="EMBL" id="KAK7306430.1"/>
    </source>
</evidence>
<reference evidence="2 3" key="1">
    <citation type="submission" date="2024-01" db="EMBL/GenBank/DDBJ databases">
        <title>The genomes of 5 underutilized Papilionoideae crops provide insights into root nodulation and disease resistanc.</title>
        <authorList>
            <person name="Jiang F."/>
        </authorList>
    </citation>
    <scope>NUCLEOTIDE SEQUENCE [LARGE SCALE GENOMIC DNA]</scope>
    <source>
        <strain evidence="2">LVBAO_FW01</strain>
        <tissue evidence="2">Leaves</tissue>
    </source>
</reference>
<dbReference type="InterPro" id="IPR041469">
    <property type="entry name" value="Subtilisin-like_FN3"/>
</dbReference>
<organism evidence="2 3">
    <name type="scientific">Canavalia gladiata</name>
    <name type="common">Sword bean</name>
    <name type="synonym">Dolichos gladiatus</name>
    <dbReference type="NCBI Taxonomy" id="3824"/>
    <lineage>
        <taxon>Eukaryota</taxon>
        <taxon>Viridiplantae</taxon>
        <taxon>Streptophyta</taxon>
        <taxon>Embryophyta</taxon>
        <taxon>Tracheophyta</taxon>
        <taxon>Spermatophyta</taxon>
        <taxon>Magnoliopsida</taxon>
        <taxon>eudicotyledons</taxon>
        <taxon>Gunneridae</taxon>
        <taxon>Pentapetalae</taxon>
        <taxon>rosids</taxon>
        <taxon>fabids</taxon>
        <taxon>Fabales</taxon>
        <taxon>Fabaceae</taxon>
        <taxon>Papilionoideae</taxon>
        <taxon>50 kb inversion clade</taxon>
        <taxon>NPAAA clade</taxon>
        <taxon>indigoferoid/millettioid clade</taxon>
        <taxon>Phaseoleae</taxon>
        <taxon>Canavalia</taxon>
    </lineage>
</organism>
<keyword evidence="3" id="KW-1185">Reference proteome</keyword>
<comment type="caution">
    <text evidence="2">The sequence shown here is derived from an EMBL/GenBank/DDBJ whole genome shotgun (WGS) entry which is preliminary data.</text>
</comment>
<dbReference type="Proteomes" id="UP001367508">
    <property type="component" value="Unassembled WGS sequence"/>
</dbReference>
<sequence length="99" mass="11114">MASFSSRGRNIVDPNILKRTVSNVGSSMRVSKFSAISPKEYSITATPNILKFNCVGEQMNITITMTANNKHGPDQYYFGWYAWTDEHHIVRSPVAVSFP</sequence>
<accession>A0AAN9JVW9</accession>
<evidence type="ECO:0000259" key="1">
    <source>
        <dbReference type="Pfam" id="PF17766"/>
    </source>
</evidence>
<dbReference type="Pfam" id="PF17766">
    <property type="entry name" value="fn3_6"/>
    <property type="match status" value="1"/>
</dbReference>
<dbReference type="AlphaFoldDB" id="A0AAN9JVW9"/>
<evidence type="ECO:0000313" key="3">
    <source>
        <dbReference type="Proteomes" id="UP001367508"/>
    </source>
</evidence>
<protein>
    <recommendedName>
        <fullName evidence="1">Subtilisin-like protease fibronectin type-III domain-containing protein</fullName>
    </recommendedName>
</protein>